<keyword evidence="2" id="KW-1185">Reference proteome</keyword>
<accession>A0ABV4U667</accession>
<keyword evidence="1" id="KW-0436">Ligase</keyword>
<comment type="caution">
    <text evidence="1">The sequence shown here is derived from an EMBL/GenBank/DDBJ whole genome shotgun (WGS) entry which is preliminary data.</text>
</comment>
<evidence type="ECO:0000313" key="1">
    <source>
        <dbReference type="EMBL" id="MFA9477758.1"/>
    </source>
</evidence>
<reference evidence="1 2" key="1">
    <citation type="submission" date="2024-08" db="EMBL/GenBank/DDBJ databases">
        <title>Whole-genome sequencing of halo(alkali)philic microorganisms from hypersaline lakes.</title>
        <authorList>
            <person name="Sorokin D.Y."/>
            <person name="Merkel A.Y."/>
            <person name="Messina E."/>
            <person name="Yakimov M."/>
        </authorList>
    </citation>
    <scope>NUCLEOTIDE SEQUENCE [LARGE SCALE GENOMIC DNA]</scope>
    <source>
        <strain evidence="1 2">AB-hyl4</strain>
    </source>
</reference>
<gene>
    <name evidence="1" type="ORF">ACERK3_05555</name>
</gene>
<dbReference type="Proteomes" id="UP001575105">
    <property type="component" value="Unassembled WGS sequence"/>
</dbReference>
<protein>
    <submittedName>
        <fullName evidence="1">Phenylacetate--CoA ligase family protein</fullName>
    </submittedName>
</protein>
<dbReference type="SUPFAM" id="SSF56801">
    <property type="entry name" value="Acetyl-CoA synthetase-like"/>
    <property type="match status" value="1"/>
</dbReference>
<organism evidence="1 2">
    <name type="scientific">Natronomicrosphaera hydrolytica</name>
    <dbReference type="NCBI Taxonomy" id="3242702"/>
    <lineage>
        <taxon>Bacteria</taxon>
        <taxon>Pseudomonadati</taxon>
        <taxon>Planctomycetota</taxon>
        <taxon>Phycisphaerae</taxon>
        <taxon>Phycisphaerales</taxon>
        <taxon>Phycisphaeraceae</taxon>
        <taxon>Natronomicrosphaera</taxon>
    </lineage>
</organism>
<dbReference type="PANTHER" id="PTHR36932:SF1">
    <property type="entry name" value="CAPSULAR POLYSACCHARIDE BIOSYNTHESIS PROTEIN"/>
    <property type="match status" value="1"/>
</dbReference>
<evidence type="ECO:0000313" key="2">
    <source>
        <dbReference type="Proteomes" id="UP001575105"/>
    </source>
</evidence>
<sequence length="432" mass="48363">MNYLAQCQACISAHYALKYDFKQIRRIQWQRLRRLVTEAYLSIPYYRQRLDEAGVEPSDLQSLDDLHRLPVMTKADFQSADPRSLLSQRILPARLVREQTSGSSGRPFVMYFDEAYRRMRKALFLRALVDCGYRPGQRLLIVTSREKTGVPAWMGWRYVSYKDPPHHNIEQHNSIRPHVLYGWVTPMRQMAEVIRNKGLVVHRPNVLITTAETLDPPTHRLLGEAFGCPVYEIYGLTETGTVAWQSPSQPHFRISHESMIVEFLSGPDAGPARRLVVTNLGLRSMPFIRYDTGDLAIPIAAQASATATDAAATLPAIERVDGRHVDCVRLGDGRIVSPFELTTAMEAVPGVSRYQIVQERTDVFTVRYVPGGDGDSSAGVTEQAARNVLGEVVGTDVQINVQAMTSLDPPPGQKFRVVQSRLAQAHTEGVLA</sequence>
<dbReference type="RefSeq" id="WP_425344684.1">
    <property type="nucleotide sequence ID" value="NZ_JBGUBD010000003.1"/>
</dbReference>
<dbReference type="InterPro" id="IPR042099">
    <property type="entry name" value="ANL_N_sf"/>
</dbReference>
<dbReference type="InterPro" id="IPR053158">
    <property type="entry name" value="CapK_Type1_Caps_Biosynth"/>
</dbReference>
<name>A0ABV4U667_9BACT</name>
<dbReference type="GO" id="GO:0016874">
    <property type="term" value="F:ligase activity"/>
    <property type="evidence" value="ECO:0007669"/>
    <property type="project" value="UniProtKB-KW"/>
</dbReference>
<dbReference type="Gene3D" id="3.40.50.12780">
    <property type="entry name" value="N-terminal domain of ligase-like"/>
    <property type="match status" value="1"/>
</dbReference>
<proteinExistence type="predicted"/>
<dbReference type="PANTHER" id="PTHR36932">
    <property type="entry name" value="CAPSULAR POLYSACCHARIDE BIOSYNTHESIS PROTEIN"/>
    <property type="match status" value="1"/>
</dbReference>
<dbReference type="EMBL" id="JBGUBD010000003">
    <property type="protein sequence ID" value="MFA9477758.1"/>
    <property type="molecule type" value="Genomic_DNA"/>
</dbReference>